<dbReference type="PANTHER" id="PTHR25462:SF291">
    <property type="entry name" value="E3 UBIQUITIN-PROTEIN LIGASE TRIM45"/>
    <property type="match status" value="1"/>
</dbReference>
<dbReference type="SMART" id="SM00184">
    <property type="entry name" value="RING"/>
    <property type="match status" value="1"/>
</dbReference>
<dbReference type="InterPro" id="IPR047153">
    <property type="entry name" value="TRIM45/56/19-like"/>
</dbReference>
<dbReference type="PROSITE" id="PS50089">
    <property type="entry name" value="ZF_RING_2"/>
    <property type="match status" value="1"/>
</dbReference>
<reference evidence="6 7" key="1">
    <citation type="submission" date="2024-11" db="EMBL/GenBank/DDBJ databases">
        <title>Chromosome-level genome assembly of the freshwater bivalve Anodonta woodiana.</title>
        <authorList>
            <person name="Chen X."/>
        </authorList>
    </citation>
    <scope>NUCLEOTIDE SEQUENCE [LARGE SCALE GENOMIC DNA]</scope>
    <source>
        <strain evidence="6">MN2024</strain>
        <tissue evidence="6">Gills</tissue>
    </source>
</reference>
<dbReference type="Pfam" id="PF13445">
    <property type="entry name" value="zf-RING_UBOX"/>
    <property type="match status" value="1"/>
</dbReference>
<gene>
    <name evidence="6" type="ORF">ACJMK2_006305</name>
</gene>
<evidence type="ECO:0000313" key="7">
    <source>
        <dbReference type="Proteomes" id="UP001634394"/>
    </source>
</evidence>
<evidence type="ECO:0000313" key="6">
    <source>
        <dbReference type="EMBL" id="KAL3864640.1"/>
    </source>
</evidence>
<dbReference type="InterPro" id="IPR013083">
    <property type="entry name" value="Znf_RING/FYVE/PHD"/>
</dbReference>
<dbReference type="Gene3D" id="3.30.40.10">
    <property type="entry name" value="Zinc/RING finger domain, C3HC4 (zinc finger)"/>
    <property type="match status" value="1"/>
</dbReference>
<keyword evidence="7" id="KW-1185">Reference proteome</keyword>
<evidence type="ECO:0000256" key="4">
    <source>
        <dbReference type="PROSITE-ProRule" id="PRU00175"/>
    </source>
</evidence>
<dbReference type="InterPro" id="IPR017907">
    <property type="entry name" value="Znf_RING_CS"/>
</dbReference>
<protein>
    <recommendedName>
        <fullName evidence="5">RING-type domain-containing protein</fullName>
    </recommendedName>
</protein>
<proteinExistence type="predicted"/>
<evidence type="ECO:0000256" key="1">
    <source>
        <dbReference type="ARBA" id="ARBA00022723"/>
    </source>
</evidence>
<dbReference type="Proteomes" id="UP001634394">
    <property type="component" value="Unassembled WGS sequence"/>
</dbReference>
<dbReference type="GO" id="GO:0008270">
    <property type="term" value="F:zinc ion binding"/>
    <property type="evidence" value="ECO:0007669"/>
    <property type="project" value="UniProtKB-KW"/>
</dbReference>
<keyword evidence="2 4" id="KW-0863">Zinc-finger</keyword>
<dbReference type="InterPro" id="IPR027370">
    <property type="entry name" value="Znf-RING_euk"/>
</dbReference>
<name>A0ABD3VW84_SINWO</name>
<dbReference type="InterPro" id="IPR001841">
    <property type="entry name" value="Znf_RING"/>
</dbReference>
<evidence type="ECO:0000256" key="2">
    <source>
        <dbReference type="ARBA" id="ARBA00022771"/>
    </source>
</evidence>
<keyword evidence="3" id="KW-0862">Zinc</keyword>
<comment type="caution">
    <text evidence="6">The sequence shown here is derived from an EMBL/GenBank/DDBJ whole genome shotgun (WGS) entry which is preliminary data.</text>
</comment>
<dbReference type="PANTHER" id="PTHR25462">
    <property type="entry name" value="BONUS, ISOFORM C-RELATED"/>
    <property type="match status" value="1"/>
</dbReference>
<feature type="domain" description="RING-type" evidence="5">
    <location>
        <begin position="45"/>
        <end position="101"/>
    </location>
</feature>
<evidence type="ECO:0000259" key="5">
    <source>
        <dbReference type="PROSITE" id="PS50089"/>
    </source>
</evidence>
<organism evidence="6 7">
    <name type="scientific">Sinanodonta woodiana</name>
    <name type="common">Chinese pond mussel</name>
    <name type="synonym">Anodonta woodiana</name>
    <dbReference type="NCBI Taxonomy" id="1069815"/>
    <lineage>
        <taxon>Eukaryota</taxon>
        <taxon>Metazoa</taxon>
        <taxon>Spiralia</taxon>
        <taxon>Lophotrochozoa</taxon>
        <taxon>Mollusca</taxon>
        <taxon>Bivalvia</taxon>
        <taxon>Autobranchia</taxon>
        <taxon>Heteroconchia</taxon>
        <taxon>Palaeoheterodonta</taxon>
        <taxon>Unionida</taxon>
        <taxon>Unionoidea</taxon>
        <taxon>Unionidae</taxon>
        <taxon>Unioninae</taxon>
        <taxon>Sinanodonta</taxon>
    </lineage>
</organism>
<sequence length="219" mass="24820">MMVAWSSMLGYQRNEQEIGPGNDMSNSSSDDSVKQTIYWADTLKCYVCKEHYSRPRVLPCGHSFCLDCIVRLRDAAAHNFSMHKEKNAHRRGEGGFFTCPMPDCHYSMKLMNVGRWTPKNKAMVQTVLHYKKQKKAMKEMATQTDITLENMLVTIPKALVNANPSPQHVHKPGKSVSALSQILHNAFSTDSLDRPVTEENSSWSYYVARIGLAVLEHIL</sequence>
<evidence type="ECO:0000256" key="3">
    <source>
        <dbReference type="ARBA" id="ARBA00022833"/>
    </source>
</evidence>
<dbReference type="PROSITE" id="PS00518">
    <property type="entry name" value="ZF_RING_1"/>
    <property type="match status" value="1"/>
</dbReference>
<dbReference type="EMBL" id="JBJQND010000010">
    <property type="protein sequence ID" value="KAL3864640.1"/>
    <property type="molecule type" value="Genomic_DNA"/>
</dbReference>
<accession>A0ABD3VW84</accession>
<dbReference type="SUPFAM" id="SSF57850">
    <property type="entry name" value="RING/U-box"/>
    <property type="match status" value="1"/>
</dbReference>
<dbReference type="AlphaFoldDB" id="A0ABD3VW84"/>
<keyword evidence="1" id="KW-0479">Metal-binding</keyword>